<organism evidence="2 3">
    <name type="scientific">Leptospira broomii serovar Hurstbridge str. 5399</name>
    <dbReference type="NCBI Taxonomy" id="1049789"/>
    <lineage>
        <taxon>Bacteria</taxon>
        <taxon>Pseudomonadati</taxon>
        <taxon>Spirochaetota</taxon>
        <taxon>Spirochaetia</taxon>
        <taxon>Leptospirales</taxon>
        <taxon>Leptospiraceae</taxon>
        <taxon>Leptospira</taxon>
    </lineage>
</organism>
<keyword evidence="1" id="KW-0812">Transmembrane</keyword>
<feature type="transmembrane region" description="Helical" evidence="1">
    <location>
        <begin position="40"/>
        <end position="58"/>
    </location>
</feature>
<sequence>MSNQMNQFQTSSSVSGRVGDWNFIDKDLSEGYKFRAMSKALLTAGAILLLSMPLYISAQVAGPPDEEKAKKELQVQWSKRFPSDKILNVESAGKPRLIERDSTEENALPEVRYKFSFFLTSRKKEGQVTKTPVGVIFQFVRSKGWIFSDIGLARSVTITEAGKEPPSKEEAYQLIEDAINEDRGKAAKSIDSLRLSVPEFGQNATLNKEQFWFRYEGEYESTENGSKIICSDFVIRLVKEVNSINWKVEWEDKGKCKPIDEQ</sequence>
<dbReference type="Proteomes" id="UP000015454">
    <property type="component" value="Unassembled WGS sequence"/>
</dbReference>
<keyword evidence="1" id="KW-1133">Transmembrane helix</keyword>
<evidence type="ECO:0000256" key="1">
    <source>
        <dbReference type="SAM" id="Phobius"/>
    </source>
</evidence>
<name>T0F8H2_9LEPT</name>
<dbReference type="AlphaFoldDB" id="T0F8H2"/>
<accession>T0F8H2</accession>
<protein>
    <submittedName>
        <fullName evidence="2">Uncharacterized protein</fullName>
    </submittedName>
</protein>
<evidence type="ECO:0000313" key="3">
    <source>
        <dbReference type="Proteomes" id="UP000015454"/>
    </source>
</evidence>
<reference evidence="2" key="1">
    <citation type="submission" date="2013-05" db="EMBL/GenBank/DDBJ databases">
        <authorList>
            <person name="Harkins D.M."/>
            <person name="Durkin A.S."/>
            <person name="Brinkac L.M."/>
            <person name="Haft D.H."/>
            <person name="Selengut J.D."/>
            <person name="Sanka R."/>
            <person name="DePew J."/>
            <person name="Purushe J."/>
            <person name="Hartskeerl R.A."/>
            <person name="Ahmed A."/>
            <person name="van der Linden H."/>
            <person name="Goris M.G.A."/>
            <person name="Vinetz J.M."/>
            <person name="Sutton G.G."/>
            <person name="Nierman W.C."/>
            <person name="Fouts D.E."/>
        </authorList>
    </citation>
    <scope>NUCLEOTIDE SEQUENCE [LARGE SCALE GENOMIC DNA]</scope>
    <source>
        <strain evidence="2">5399</strain>
    </source>
</reference>
<evidence type="ECO:0000313" key="2">
    <source>
        <dbReference type="EMBL" id="EQA44216.1"/>
    </source>
</evidence>
<comment type="caution">
    <text evidence="2">The sequence shown here is derived from an EMBL/GenBank/DDBJ whole genome shotgun (WGS) entry which is preliminary data.</text>
</comment>
<proteinExistence type="predicted"/>
<keyword evidence="1" id="KW-0472">Membrane</keyword>
<gene>
    <name evidence="2" type="ORF">LEP1GSC050_3301</name>
</gene>
<dbReference type="STRING" id="1049789.LEP1GSC050_3301"/>
<dbReference type="EMBL" id="AHMO02000008">
    <property type="protein sequence ID" value="EQA44216.1"/>
    <property type="molecule type" value="Genomic_DNA"/>
</dbReference>
<keyword evidence="3" id="KW-1185">Reference proteome</keyword>